<dbReference type="GO" id="GO:0016491">
    <property type="term" value="F:oxidoreductase activity"/>
    <property type="evidence" value="ECO:0007669"/>
    <property type="project" value="UniProtKB-KW"/>
</dbReference>
<dbReference type="AlphaFoldDB" id="A0A2P2FL33"/>
<dbReference type="PROSITE" id="PS00862">
    <property type="entry name" value="OX2_COVAL_FAD"/>
    <property type="match status" value="1"/>
</dbReference>
<organism evidence="7 8">
    <name type="scientific">Amycolatopsis lurida NRRL 2430</name>
    <dbReference type="NCBI Taxonomy" id="1460371"/>
    <lineage>
        <taxon>Bacteria</taxon>
        <taxon>Bacillati</taxon>
        <taxon>Actinomycetota</taxon>
        <taxon>Actinomycetes</taxon>
        <taxon>Pseudonocardiales</taxon>
        <taxon>Pseudonocardiaceae</taxon>
        <taxon>Amycolatopsis</taxon>
    </lineage>
</organism>
<dbReference type="InterPro" id="IPR050416">
    <property type="entry name" value="FAD-linked_Oxidoreductase"/>
</dbReference>
<dbReference type="EMBL" id="JFBM01000033">
    <property type="protein sequence ID" value="KFU77426.1"/>
    <property type="molecule type" value="Genomic_DNA"/>
</dbReference>
<protein>
    <recommendedName>
        <fullName evidence="6">FAD-binding PCMH-type domain-containing protein</fullName>
    </recommendedName>
</protein>
<name>A0A2P2FL33_AMYLU</name>
<evidence type="ECO:0000313" key="8">
    <source>
        <dbReference type="Proteomes" id="UP000256220"/>
    </source>
</evidence>
<keyword evidence="5" id="KW-0560">Oxidoreductase</keyword>
<dbReference type="Proteomes" id="UP000256220">
    <property type="component" value="Unassembled WGS sequence"/>
</dbReference>
<keyword evidence="8" id="KW-1185">Reference proteome</keyword>
<dbReference type="Gene3D" id="3.30.465.10">
    <property type="match status" value="1"/>
</dbReference>
<dbReference type="PANTHER" id="PTHR42973">
    <property type="entry name" value="BINDING OXIDOREDUCTASE, PUTATIVE (AFU_ORTHOLOGUE AFUA_1G17690)-RELATED"/>
    <property type="match status" value="1"/>
</dbReference>
<evidence type="ECO:0000256" key="4">
    <source>
        <dbReference type="ARBA" id="ARBA00022827"/>
    </source>
</evidence>
<evidence type="ECO:0000256" key="5">
    <source>
        <dbReference type="ARBA" id="ARBA00023002"/>
    </source>
</evidence>
<dbReference type="PROSITE" id="PS51387">
    <property type="entry name" value="FAD_PCMH"/>
    <property type="match status" value="1"/>
</dbReference>
<evidence type="ECO:0000313" key="7">
    <source>
        <dbReference type="EMBL" id="KFU77426.1"/>
    </source>
</evidence>
<gene>
    <name evidence="7" type="ORF">BB31_31080</name>
</gene>
<dbReference type="PANTHER" id="PTHR42973:SF39">
    <property type="entry name" value="FAD-BINDING PCMH-TYPE DOMAIN-CONTAINING PROTEIN"/>
    <property type="match status" value="1"/>
</dbReference>
<evidence type="ECO:0000256" key="1">
    <source>
        <dbReference type="ARBA" id="ARBA00001974"/>
    </source>
</evidence>
<dbReference type="Pfam" id="PF08031">
    <property type="entry name" value="BBE"/>
    <property type="match status" value="1"/>
</dbReference>
<dbReference type="InterPro" id="IPR016166">
    <property type="entry name" value="FAD-bd_PCMH"/>
</dbReference>
<sequence>MSADPGFDQIVAEDVVVATPAVIVRPATAGDVGLAVSFATRHGLPVSVRGGGHGPFAVSDGDLLILLTSLDEVRVHDDGRVDVGGGAVWGQVAHALRPHGLALSSGDTSSVGVGGLTLTGGVGWLVRRHGLALDNLVAAEIVTASGQVLAIDAEHHADLFWAIRGGGGNFGIVTRFTFQAHPLPGTVYYGTITTTKPSDATGMAELLGRWRDVLHAADERLNSTVFVMPAEGRSPANCQFFVLWGGDNEDEARAAIAPLLELPGILHTSFDLRPYVSVLEDGGEPEALEDILESVSVDAPEPEAYVDDVVSEEHNAFVVLDDGVIASLAELSEQAPGSILSIRSMIGAVNRVVPTETAFGWRDTEALAIFTGILPPGSGPQDIVRIEEQWSAINAGRGVYGNFRDLVDDPFTHRVYAPVNTERLIETKRRWDPENVFAGNHNIKPGPAHADYA</sequence>
<comment type="cofactor">
    <cofactor evidence="1">
        <name>FAD</name>
        <dbReference type="ChEBI" id="CHEBI:57692"/>
    </cofactor>
</comment>
<dbReference type="InterPro" id="IPR016167">
    <property type="entry name" value="FAD-bd_PCMH_sub1"/>
</dbReference>
<dbReference type="InterPro" id="IPR012951">
    <property type="entry name" value="BBE"/>
</dbReference>
<comment type="similarity">
    <text evidence="2">Belongs to the oxygen-dependent FAD-linked oxidoreductase family.</text>
</comment>
<comment type="caution">
    <text evidence="7">The sequence shown here is derived from an EMBL/GenBank/DDBJ whole genome shotgun (WGS) entry which is preliminary data.</text>
</comment>
<dbReference type="InterPro" id="IPR006093">
    <property type="entry name" value="Oxy_OxRdtase_FAD_BS"/>
</dbReference>
<keyword evidence="3" id="KW-0285">Flavoprotein</keyword>
<dbReference type="GO" id="GO:0071949">
    <property type="term" value="F:FAD binding"/>
    <property type="evidence" value="ECO:0007669"/>
    <property type="project" value="InterPro"/>
</dbReference>
<evidence type="ECO:0000256" key="3">
    <source>
        <dbReference type="ARBA" id="ARBA00022630"/>
    </source>
</evidence>
<dbReference type="Gene3D" id="3.40.462.20">
    <property type="match status" value="1"/>
</dbReference>
<accession>A0A2P2FL33</accession>
<keyword evidence="4" id="KW-0274">FAD</keyword>
<dbReference type="InterPro" id="IPR036318">
    <property type="entry name" value="FAD-bd_PCMH-like_sf"/>
</dbReference>
<dbReference type="SUPFAM" id="SSF56176">
    <property type="entry name" value="FAD-binding/transporter-associated domain-like"/>
    <property type="match status" value="1"/>
</dbReference>
<feature type="domain" description="FAD-binding PCMH-type" evidence="6">
    <location>
        <begin position="16"/>
        <end position="183"/>
    </location>
</feature>
<reference evidence="7 8" key="1">
    <citation type="journal article" date="2014" name="Genome Announc.">
        <title>Draft Genome Sequence of Amycolatopsis lurida NRRL 2430, Producer of the Glycopeptide Family Antibiotic Ristocetin.</title>
        <authorList>
            <person name="Kwun M.J."/>
            <person name="Hong H.J."/>
        </authorList>
    </citation>
    <scope>NUCLEOTIDE SEQUENCE [LARGE SCALE GENOMIC DNA]</scope>
    <source>
        <strain evidence="7 8">NRRL 2430</strain>
    </source>
</reference>
<dbReference type="InterPro" id="IPR006094">
    <property type="entry name" value="Oxid_FAD_bind_N"/>
</dbReference>
<evidence type="ECO:0000259" key="6">
    <source>
        <dbReference type="PROSITE" id="PS51387"/>
    </source>
</evidence>
<dbReference type="Pfam" id="PF01565">
    <property type="entry name" value="FAD_binding_4"/>
    <property type="match status" value="1"/>
</dbReference>
<evidence type="ECO:0000256" key="2">
    <source>
        <dbReference type="ARBA" id="ARBA00005466"/>
    </source>
</evidence>
<dbReference type="Gene3D" id="3.30.43.10">
    <property type="entry name" value="Uridine Diphospho-n-acetylenolpyruvylglucosamine Reductase, domain 2"/>
    <property type="match status" value="1"/>
</dbReference>
<proteinExistence type="inferred from homology"/>
<dbReference type="InterPro" id="IPR016169">
    <property type="entry name" value="FAD-bd_PCMH_sub2"/>
</dbReference>